<organism evidence="2 3">
    <name type="scientific">Hymenobacter nivis</name>
    <dbReference type="NCBI Taxonomy" id="1850093"/>
    <lineage>
        <taxon>Bacteria</taxon>
        <taxon>Pseudomonadati</taxon>
        <taxon>Bacteroidota</taxon>
        <taxon>Cytophagia</taxon>
        <taxon>Cytophagales</taxon>
        <taxon>Hymenobacteraceae</taxon>
        <taxon>Hymenobacter</taxon>
    </lineage>
</organism>
<evidence type="ECO:0000313" key="2">
    <source>
        <dbReference type="EMBL" id="TPG63722.1"/>
    </source>
</evidence>
<protein>
    <submittedName>
        <fullName evidence="2">PKD domain-containing protein</fullName>
    </submittedName>
</protein>
<feature type="domain" description="PKD" evidence="1">
    <location>
        <begin position="1"/>
        <end position="46"/>
    </location>
</feature>
<keyword evidence="3" id="KW-1185">Reference proteome</keyword>
<dbReference type="CDD" id="cd00146">
    <property type="entry name" value="PKD"/>
    <property type="match status" value="1"/>
</dbReference>
<proteinExistence type="predicted"/>
<dbReference type="EMBL" id="RCYZ01000007">
    <property type="protein sequence ID" value="TPG63722.1"/>
    <property type="molecule type" value="Genomic_DNA"/>
</dbReference>
<gene>
    <name evidence="2" type="ORF">EAH73_16880</name>
</gene>
<accession>A0A502GQC4</accession>
<evidence type="ECO:0000259" key="1">
    <source>
        <dbReference type="PROSITE" id="PS50093"/>
    </source>
</evidence>
<reference evidence="2 3" key="1">
    <citation type="journal article" date="2019" name="Environ. Microbiol.">
        <title>Species interactions and distinct microbial communities in high Arctic permafrost affected cryosols are associated with the CH4 and CO2 gas fluxes.</title>
        <authorList>
            <person name="Altshuler I."/>
            <person name="Hamel J."/>
            <person name="Turney S."/>
            <person name="Magnuson E."/>
            <person name="Levesque R."/>
            <person name="Greer C."/>
            <person name="Whyte L.G."/>
        </authorList>
    </citation>
    <scope>NUCLEOTIDE SEQUENCE [LARGE SCALE GENOMIC DNA]</scope>
    <source>
        <strain evidence="2 3">S9.2P</strain>
    </source>
</reference>
<dbReference type="Pfam" id="PF00801">
    <property type="entry name" value="PKD"/>
    <property type="match status" value="1"/>
</dbReference>
<dbReference type="PROSITE" id="PS50093">
    <property type="entry name" value="PKD"/>
    <property type="match status" value="1"/>
</dbReference>
<dbReference type="AlphaFoldDB" id="A0A502GQC4"/>
<dbReference type="Gene3D" id="2.60.40.10">
    <property type="entry name" value="Immunoglobulins"/>
    <property type="match status" value="1"/>
</dbReference>
<dbReference type="SUPFAM" id="SSF49299">
    <property type="entry name" value="PKD domain"/>
    <property type="match status" value="1"/>
</dbReference>
<dbReference type="InterPro" id="IPR013783">
    <property type="entry name" value="Ig-like_fold"/>
</dbReference>
<dbReference type="InterPro" id="IPR000601">
    <property type="entry name" value="PKD_dom"/>
</dbReference>
<dbReference type="InterPro" id="IPR035986">
    <property type="entry name" value="PKD_dom_sf"/>
</dbReference>
<dbReference type="OrthoDB" id="9765926at2"/>
<sequence>MAFSATLTPAVANAAISWNFGDPAAGGTNMATGLDVNHAYATAGTYYRHW</sequence>
<dbReference type="Proteomes" id="UP000317646">
    <property type="component" value="Unassembled WGS sequence"/>
</dbReference>
<name>A0A502GQC4_9BACT</name>
<comment type="caution">
    <text evidence="2">The sequence shown here is derived from an EMBL/GenBank/DDBJ whole genome shotgun (WGS) entry which is preliminary data.</text>
</comment>
<evidence type="ECO:0000313" key="3">
    <source>
        <dbReference type="Proteomes" id="UP000317646"/>
    </source>
</evidence>